<feature type="compositionally biased region" description="Basic and acidic residues" evidence="1">
    <location>
        <begin position="130"/>
        <end position="140"/>
    </location>
</feature>
<feature type="chain" id="PRO_5036492088" evidence="2">
    <location>
        <begin position="17"/>
        <end position="287"/>
    </location>
</feature>
<evidence type="ECO:0000313" key="4">
    <source>
        <dbReference type="Proteomes" id="UP000078113"/>
    </source>
</evidence>
<protein>
    <submittedName>
        <fullName evidence="3">Uncharacterized protein</fullName>
    </submittedName>
</protein>
<proteinExistence type="predicted"/>
<organism evidence="3 4">
    <name type="scientific">Tilletia walkeri</name>
    <dbReference type="NCBI Taxonomy" id="117179"/>
    <lineage>
        <taxon>Eukaryota</taxon>
        <taxon>Fungi</taxon>
        <taxon>Dikarya</taxon>
        <taxon>Basidiomycota</taxon>
        <taxon>Ustilaginomycotina</taxon>
        <taxon>Exobasidiomycetes</taxon>
        <taxon>Tilletiales</taxon>
        <taxon>Tilletiaceae</taxon>
        <taxon>Tilletia</taxon>
    </lineage>
</organism>
<dbReference type="Gene3D" id="3.30.70.100">
    <property type="match status" value="1"/>
</dbReference>
<dbReference type="Proteomes" id="UP000078113">
    <property type="component" value="Unassembled WGS sequence"/>
</dbReference>
<sequence length="287" mass="31990">MPLCTVLLLSLDGGHAGIDAALNGLRNAKVEILTAAHVHRPIIRSSNLDTAYINDTEWHLLLVVRQVDSKRLLDIVSAGNGQLVKSSYAVTVGIPSKVYDRYESHSEELSKRPAPALSSSIDRLPASLRAGEDGKPRDSQNLEVSDDLQRFAEDLEKSQDFRQRPVVMLNLLQFREGKHESYKQGFMTIGARHGGDAKLVGLVVAPPADFASDSRGDRARPAQEWWNEAAYAFYPSIRHFVDMAADSEYQDINQKFRLPALRDTTIICTTELDWRHPVTSSSHKAKM</sequence>
<comment type="caution">
    <text evidence="3">The sequence shown here is derived from an EMBL/GenBank/DDBJ whole genome shotgun (WGS) entry which is preliminary data.</text>
</comment>
<dbReference type="PANTHER" id="PTHR40257">
    <property type="match status" value="1"/>
</dbReference>
<evidence type="ECO:0000313" key="3">
    <source>
        <dbReference type="EMBL" id="KAE8270948.1"/>
    </source>
</evidence>
<name>A0A8X7T833_9BASI</name>
<feature type="region of interest" description="Disordered" evidence="1">
    <location>
        <begin position="109"/>
        <end position="144"/>
    </location>
</feature>
<dbReference type="EMBL" id="LWDG02000032">
    <property type="protein sequence ID" value="KAE8270948.1"/>
    <property type="molecule type" value="Genomic_DNA"/>
</dbReference>
<dbReference type="PANTHER" id="PTHR40257:SF1">
    <property type="entry name" value="DUF1330 DOMAIN-CONTAINING PROTEIN"/>
    <property type="match status" value="1"/>
</dbReference>
<evidence type="ECO:0000256" key="2">
    <source>
        <dbReference type="SAM" id="SignalP"/>
    </source>
</evidence>
<keyword evidence="2" id="KW-0732">Signal</keyword>
<gene>
    <name evidence="3" type="ORF">A4X09_0g1398</name>
</gene>
<keyword evidence="4" id="KW-1185">Reference proteome</keyword>
<reference evidence="3" key="2">
    <citation type="journal article" date="2019" name="IMA Fungus">
        <title>Genome sequencing and comparison of five Tilletia species to identify candidate genes for the detection of regulated species infecting wheat.</title>
        <authorList>
            <person name="Nguyen H.D.T."/>
            <person name="Sultana T."/>
            <person name="Kesanakurti P."/>
            <person name="Hambleton S."/>
        </authorList>
    </citation>
    <scope>NUCLEOTIDE SEQUENCE</scope>
    <source>
        <strain evidence="3">DAOMC 236422</strain>
    </source>
</reference>
<dbReference type="AlphaFoldDB" id="A0A8X7T833"/>
<reference evidence="3" key="1">
    <citation type="submission" date="2016-04" db="EMBL/GenBank/DDBJ databases">
        <authorList>
            <person name="Nguyen H.D."/>
            <person name="Samba Siva P."/>
            <person name="Cullis J."/>
            <person name="Levesque C.A."/>
            <person name="Hambleton S."/>
        </authorList>
    </citation>
    <scope>NUCLEOTIDE SEQUENCE</scope>
    <source>
        <strain evidence="3">DAOMC 236422</strain>
    </source>
</reference>
<evidence type="ECO:0000256" key="1">
    <source>
        <dbReference type="SAM" id="MobiDB-lite"/>
    </source>
</evidence>
<accession>A0A8X7T833</accession>
<feature type="signal peptide" evidence="2">
    <location>
        <begin position="1"/>
        <end position="16"/>
    </location>
</feature>